<keyword evidence="1" id="KW-1133">Transmembrane helix</keyword>
<feature type="transmembrane region" description="Helical" evidence="1">
    <location>
        <begin position="20"/>
        <end position="36"/>
    </location>
</feature>
<name>A0A1V9XQ59_9ACAR</name>
<evidence type="ECO:0000313" key="2">
    <source>
        <dbReference type="EMBL" id="OQR75532.1"/>
    </source>
</evidence>
<gene>
    <name evidence="2" type="ORF">BIW11_03244</name>
</gene>
<sequence>MNGRRGGLCCSPKRKPPDQLLWYIFLYLLLTVARVPQRTLYDQHYLQSDADYGKKQQKSNDSKQYCLLILLLKHVAQLYELASNTRSSRSSQNMGTPPAYNRWLAELEGAELGEEHVPEKSVP</sequence>
<dbReference type="AlphaFoldDB" id="A0A1V9XQ59"/>
<reference evidence="2 3" key="1">
    <citation type="journal article" date="2017" name="Gigascience">
        <title>Draft genome of the honey bee ectoparasitic mite, Tropilaelaps mercedesae, is shaped by the parasitic life history.</title>
        <authorList>
            <person name="Dong X."/>
            <person name="Armstrong S.D."/>
            <person name="Xia D."/>
            <person name="Makepeace B.L."/>
            <person name="Darby A.C."/>
            <person name="Kadowaki T."/>
        </authorList>
    </citation>
    <scope>NUCLEOTIDE SEQUENCE [LARGE SCALE GENOMIC DNA]</scope>
    <source>
        <strain evidence="2">Wuxi-XJTLU</strain>
    </source>
</reference>
<proteinExistence type="predicted"/>
<protein>
    <submittedName>
        <fullName evidence="2">Uncharacterized protein</fullName>
    </submittedName>
</protein>
<evidence type="ECO:0000256" key="1">
    <source>
        <dbReference type="SAM" id="Phobius"/>
    </source>
</evidence>
<keyword evidence="1" id="KW-0812">Transmembrane</keyword>
<dbReference type="Proteomes" id="UP000192247">
    <property type="component" value="Unassembled WGS sequence"/>
</dbReference>
<dbReference type="EMBL" id="MNPL01006248">
    <property type="protein sequence ID" value="OQR75532.1"/>
    <property type="molecule type" value="Genomic_DNA"/>
</dbReference>
<keyword evidence="1" id="KW-0472">Membrane</keyword>
<dbReference type="InParanoid" id="A0A1V9XQ59"/>
<keyword evidence="3" id="KW-1185">Reference proteome</keyword>
<evidence type="ECO:0000313" key="3">
    <source>
        <dbReference type="Proteomes" id="UP000192247"/>
    </source>
</evidence>
<comment type="caution">
    <text evidence="2">The sequence shown here is derived from an EMBL/GenBank/DDBJ whole genome shotgun (WGS) entry which is preliminary data.</text>
</comment>
<accession>A0A1V9XQ59</accession>
<organism evidence="2 3">
    <name type="scientific">Tropilaelaps mercedesae</name>
    <dbReference type="NCBI Taxonomy" id="418985"/>
    <lineage>
        <taxon>Eukaryota</taxon>
        <taxon>Metazoa</taxon>
        <taxon>Ecdysozoa</taxon>
        <taxon>Arthropoda</taxon>
        <taxon>Chelicerata</taxon>
        <taxon>Arachnida</taxon>
        <taxon>Acari</taxon>
        <taxon>Parasitiformes</taxon>
        <taxon>Mesostigmata</taxon>
        <taxon>Gamasina</taxon>
        <taxon>Dermanyssoidea</taxon>
        <taxon>Laelapidae</taxon>
        <taxon>Tropilaelaps</taxon>
    </lineage>
</organism>